<sequence>MQTRPQTYEIFEISPRFRKTVEERIEKLERDAVTDELALPALDNEDHLRRHRKLIAIQRAEALRMRIFLDQARTRLTRPLIEL</sequence>
<dbReference type="AlphaFoldDB" id="E6QL16"/>
<proteinExistence type="predicted"/>
<gene>
    <name evidence="1" type="ORF">CARN6_1348</name>
</gene>
<reference evidence="1" key="1">
    <citation type="submission" date="2009-10" db="EMBL/GenBank/DDBJ databases">
        <title>Diversity of trophic interactions inside an arsenic-rich microbial ecosystem.</title>
        <authorList>
            <person name="Bertin P.N."/>
            <person name="Heinrich-Salmeron A."/>
            <person name="Pelletier E."/>
            <person name="Goulhen-Chollet F."/>
            <person name="Arsene-Ploetze F."/>
            <person name="Gallien S."/>
            <person name="Calteau A."/>
            <person name="Vallenet D."/>
            <person name="Casiot C."/>
            <person name="Chane-Woon-Ming B."/>
            <person name="Giloteaux L."/>
            <person name="Barakat M."/>
            <person name="Bonnefoy V."/>
            <person name="Bruneel O."/>
            <person name="Chandler M."/>
            <person name="Cleiss J."/>
            <person name="Duran R."/>
            <person name="Elbaz-Poulichet F."/>
            <person name="Fonknechten N."/>
            <person name="Lauga B."/>
            <person name="Mornico D."/>
            <person name="Ortet P."/>
            <person name="Schaeffer C."/>
            <person name="Siguier P."/>
            <person name="Alexander Thil Smith A."/>
            <person name="Van Dorsselaer A."/>
            <person name="Weissenbach J."/>
            <person name="Medigue C."/>
            <person name="Le Paslier D."/>
        </authorList>
    </citation>
    <scope>NUCLEOTIDE SEQUENCE</scope>
</reference>
<accession>E6QL16</accession>
<protein>
    <recommendedName>
        <fullName evidence="2">DUF465 domain-containing protein</fullName>
    </recommendedName>
</protein>
<name>E6QL16_9ZZZZ</name>
<organism evidence="1">
    <name type="scientific">mine drainage metagenome</name>
    <dbReference type="NCBI Taxonomy" id="410659"/>
    <lineage>
        <taxon>unclassified sequences</taxon>
        <taxon>metagenomes</taxon>
        <taxon>ecological metagenomes</taxon>
    </lineage>
</organism>
<evidence type="ECO:0008006" key="2">
    <source>
        <dbReference type="Google" id="ProtNLM"/>
    </source>
</evidence>
<dbReference type="EMBL" id="CABQ01000163">
    <property type="protein sequence ID" value="CBI07936.1"/>
    <property type="molecule type" value="Genomic_DNA"/>
</dbReference>
<evidence type="ECO:0000313" key="1">
    <source>
        <dbReference type="EMBL" id="CBI07936.1"/>
    </source>
</evidence>
<comment type="caution">
    <text evidence="1">The sequence shown here is derived from an EMBL/GenBank/DDBJ whole genome shotgun (WGS) entry which is preliminary data.</text>
</comment>